<comment type="caution">
    <text evidence="6">The sequence shown here is derived from an EMBL/GenBank/DDBJ whole genome shotgun (WGS) entry which is preliminary data.</text>
</comment>
<feature type="transmembrane region" description="Helical" evidence="3">
    <location>
        <begin position="208"/>
        <end position="225"/>
    </location>
</feature>
<dbReference type="PANTHER" id="PTHR12203:SF35">
    <property type="entry name" value="PROTEIN O-GLUCOSYLTRANSFERASE 1"/>
    <property type="match status" value="1"/>
</dbReference>
<keyword evidence="3" id="KW-0472">Membrane</keyword>
<keyword evidence="3" id="KW-1133">Transmembrane helix</keyword>
<keyword evidence="7" id="KW-1185">Reference proteome</keyword>
<reference evidence="6 7" key="1">
    <citation type="journal article" date="2013" name="MBio">
        <title>Genome sequencing of the plant pathogen Taphrina deformans, the causal agent of peach leaf curl.</title>
        <authorList>
            <person name="Cisse O.H."/>
            <person name="Almeida J.M.G.C.F."/>
            <person name="Fonseca A."/>
            <person name="Kumar A.A."/>
            <person name="Salojaervi J."/>
            <person name="Overmyer K."/>
            <person name="Hauser P.M."/>
            <person name="Pagni M."/>
        </authorList>
    </citation>
    <scope>NUCLEOTIDE SEQUENCE [LARGE SCALE GENOMIC DNA]</scope>
    <source>
        <strain evidence="7">PYCC 5710 / ATCC 11124 / CBS 356.35 / IMI 108563 / JCM 9778 / NBRC 8474</strain>
    </source>
</reference>
<keyword evidence="3" id="KW-0812">Transmembrane</keyword>
<feature type="transmembrane region" description="Helical" evidence="3">
    <location>
        <begin position="150"/>
        <end position="171"/>
    </location>
</feature>
<organism evidence="6 7">
    <name type="scientific">Taphrina deformans (strain PYCC 5710 / ATCC 11124 / CBS 356.35 / IMI 108563 / JCM 9778 / NBRC 8474)</name>
    <name type="common">Peach leaf curl fungus</name>
    <name type="synonym">Lalaria deformans</name>
    <dbReference type="NCBI Taxonomy" id="1097556"/>
    <lineage>
        <taxon>Eukaryota</taxon>
        <taxon>Fungi</taxon>
        <taxon>Dikarya</taxon>
        <taxon>Ascomycota</taxon>
        <taxon>Taphrinomycotina</taxon>
        <taxon>Taphrinomycetes</taxon>
        <taxon>Taphrinales</taxon>
        <taxon>Taphrinaceae</taxon>
        <taxon>Taphrina</taxon>
    </lineage>
</organism>
<feature type="chain" id="PRO_5004373270" description="Glycosyl transferase CAP10 domain-containing protein" evidence="4">
    <location>
        <begin position="26"/>
        <end position="824"/>
    </location>
</feature>
<evidence type="ECO:0000256" key="1">
    <source>
        <dbReference type="ARBA" id="ARBA00010118"/>
    </source>
</evidence>
<feature type="signal peptide" evidence="4">
    <location>
        <begin position="1"/>
        <end position="25"/>
    </location>
</feature>
<sequence>MLDLRWTLAVNATLLALQLLELAHRDRSLQFGSYIRVTTVPSALLVAAVLHRKKRKDESIASWIVLLVAGLFFILGKDWVVQQPLYLPSERHWNQIGQEIITGTLIAILLHLFEVLQLSTGSQDIHHRLEDQSEETAHYRSASGPLRQNMMCLGLSCTIQLAFVLSILSFTGELRTSVPTTDLLSAILQDASLLLGSLLLLCYLRLDALATILSLSTCATFGIIATRGTSAGDYVVALSIILGVASVFEIKNLPSRRYIAIAYLLLLCCYFTAVMQNTAEMHPWSSLRQKSRTELSAFEGRETKVDTLERAYNDYIDRYGRLPPPGFDKWYEYAKEHNAAVVSNYDQINRDLTPFWNIKPAEIRKSTYKAVQNRYNYLAPLTIRKGKVTSPPMEQPTHYWQLESLMKMMQEFVPFLPDMDIAINLNDEPRVLAQSKVIATKVNDASQVGGPFTLNATNWAEEIPFTDSTHESFTKQERRLQNVYDYCTRFCPSASLARLQYTPMRAVEPFYAVDGSLSLDICQHPEVKNTRGFFVSPTSFDITDELLPVFSQSKPSTFSDIIIPSPWNFQDKVGDNVIDEVSWEDKYDRVHWRGSASEGWAIRGSWKKMLRQSLVDFMGGAKQEAKQFTPSRTMLYEGTDVRGYKARSVPVRELQEALSPDVFFVGIGRADDSQEAQQQEHFHLQESNDFSTHWQYRYLLDTDGAGFSGRFLSFVESQSLPLKLNSIFTEWWVDRIIPHQHFVPVTLSSLYSTWIYFVGLKDKSGKVVVEGHQGEARQIAQDGRAWAKKALRKDDMVIYLWRLLLEYGRVVDDDRDNIGHKHTA</sequence>
<feature type="transmembrane region" description="Helical" evidence="3">
    <location>
        <begin position="62"/>
        <end position="80"/>
    </location>
</feature>
<evidence type="ECO:0000259" key="5">
    <source>
        <dbReference type="SMART" id="SM00672"/>
    </source>
</evidence>
<keyword evidence="2" id="KW-0808">Transferase</keyword>
<dbReference type="InterPro" id="IPR051091">
    <property type="entry name" value="O-Glucosyltr/Glycosyltrsf_90"/>
</dbReference>
<dbReference type="InterPro" id="IPR006598">
    <property type="entry name" value="CAP10"/>
</dbReference>
<dbReference type="Proteomes" id="UP000013776">
    <property type="component" value="Unassembled WGS sequence"/>
</dbReference>
<feature type="transmembrane region" description="Helical" evidence="3">
    <location>
        <begin position="260"/>
        <end position="279"/>
    </location>
</feature>
<evidence type="ECO:0000313" key="7">
    <source>
        <dbReference type="Proteomes" id="UP000013776"/>
    </source>
</evidence>
<evidence type="ECO:0000256" key="4">
    <source>
        <dbReference type="SAM" id="SignalP"/>
    </source>
</evidence>
<evidence type="ECO:0000313" key="6">
    <source>
        <dbReference type="EMBL" id="CCG84236.1"/>
    </source>
</evidence>
<dbReference type="Pfam" id="PF05686">
    <property type="entry name" value="Glyco_transf_90"/>
    <property type="match status" value="1"/>
</dbReference>
<comment type="similarity">
    <text evidence="1">Belongs to the glycosyltransferase 90 family.</text>
</comment>
<dbReference type="EMBL" id="CAHR02000214">
    <property type="protein sequence ID" value="CCG84236.1"/>
    <property type="molecule type" value="Genomic_DNA"/>
</dbReference>
<name>R4XEN4_TAPDE</name>
<evidence type="ECO:0000256" key="2">
    <source>
        <dbReference type="ARBA" id="ARBA00022679"/>
    </source>
</evidence>
<dbReference type="GO" id="GO:0016740">
    <property type="term" value="F:transferase activity"/>
    <property type="evidence" value="ECO:0007669"/>
    <property type="project" value="UniProtKB-KW"/>
</dbReference>
<keyword evidence="4" id="KW-0732">Signal</keyword>
<protein>
    <recommendedName>
        <fullName evidence="5">Glycosyl transferase CAP10 domain-containing protein</fullName>
    </recommendedName>
</protein>
<dbReference type="SMART" id="SM00672">
    <property type="entry name" value="CAP10"/>
    <property type="match status" value="1"/>
</dbReference>
<dbReference type="VEuPathDB" id="FungiDB:TAPDE_004644"/>
<evidence type="ECO:0000256" key="3">
    <source>
        <dbReference type="SAM" id="Phobius"/>
    </source>
</evidence>
<dbReference type="PANTHER" id="PTHR12203">
    <property type="entry name" value="KDEL LYS-ASP-GLU-LEU CONTAINING - RELATED"/>
    <property type="match status" value="1"/>
</dbReference>
<proteinExistence type="inferred from homology"/>
<feature type="transmembrane region" description="Helical" evidence="3">
    <location>
        <begin position="183"/>
        <end position="201"/>
    </location>
</feature>
<dbReference type="AlphaFoldDB" id="R4XEN4"/>
<feature type="transmembrane region" description="Helical" evidence="3">
    <location>
        <begin position="231"/>
        <end position="248"/>
    </location>
</feature>
<accession>R4XEN4</accession>
<feature type="domain" description="Glycosyl transferase CAP10" evidence="5">
    <location>
        <begin position="514"/>
        <end position="814"/>
    </location>
</feature>
<dbReference type="OrthoDB" id="541052at2759"/>
<feature type="transmembrane region" description="Helical" evidence="3">
    <location>
        <begin position="100"/>
        <end position="118"/>
    </location>
</feature>
<gene>
    <name evidence="6" type="ORF">TAPDE_004644</name>
</gene>
<dbReference type="eggNOG" id="ENOG502QUUP">
    <property type="taxonomic scope" value="Eukaryota"/>
</dbReference>